<dbReference type="EMBL" id="JADEXN010000047">
    <property type="protein sequence ID" value="MBE9040004.1"/>
    <property type="molecule type" value="Genomic_DNA"/>
</dbReference>
<organism evidence="1 2">
    <name type="scientific">Zarconia navalis LEGE 11467</name>
    <dbReference type="NCBI Taxonomy" id="1828826"/>
    <lineage>
        <taxon>Bacteria</taxon>
        <taxon>Bacillati</taxon>
        <taxon>Cyanobacteriota</taxon>
        <taxon>Cyanophyceae</taxon>
        <taxon>Oscillatoriophycideae</taxon>
        <taxon>Oscillatoriales</taxon>
        <taxon>Oscillatoriales incertae sedis</taxon>
        <taxon>Zarconia</taxon>
        <taxon>Zarconia navalis</taxon>
    </lineage>
</organism>
<gene>
    <name evidence="1" type="ORF">IQ235_04255</name>
</gene>
<proteinExistence type="predicted"/>
<sequence>MKSLTCLKEFRKRAYCLLGNGKDGLFDLMDAAITCPCVPSFAELSL</sequence>
<name>A0A928VV08_9CYAN</name>
<dbReference type="RefSeq" id="WP_264320260.1">
    <property type="nucleotide sequence ID" value="NZ_JADEXN010000047.1"/>
</dbReference>
<reference evidence="1" key="1">
    <citation type="submission" date="2020-10" db="EMBL/GenBank/DDBJ databases">
        <authorList>
            <person name="Castelo-Branco R."/>
            <person name="Eusebio N."/>
            <person name="Adriana R."/>
            <person name="Vieira A."/>
            <person name="Brugerolle De Fraissinette N."/>
            <person name="Rezende De Castro R."/>
            <person name="Schneider M.P."/>
            <person name="Vasconcelos V."/>
            <person name="Leao P.N."/>
        </authorList>
    </citation>
    <scope>NUCLEOTIDE SEQUENCE</scope>
    <source>
        <strain evidence="1">LEGE 11467</strain>
    </source>
</reference>
<dbReference type="Proteomes" id="UP000621799">
    <property type="component" value="Unassembled WGS sequence"/>
</dbReference>
<dbReference type="AlphaFoldDB" id="A0A928VV08"/>
<evidence type="ECO:0000313" key="2">
    <source>
        <dbReference type="Proteomes" id="UP000621799"/>
    </source>
</evidence>
<keyword evidence="2" id="KW-1185">Reference proteome</keyword>
<evidence type="ECO:0000313" key="1">
    <source>
        <dbReference type="EMBL" id="MBE9040004.1"/>
    </source>
</evidence>
<protein>
    <submittedName>
        <fullName evidence="1">Uncharacterized protein</fullName>
    </submittedName>
</protein>
<comment type="caution">
    <text evidence="1">The sequence shown here is derived from an EMBL/GenBank/DDBJ whole genome shotgun (WGS) entry which is preliminary data.</text>
</comment>
<accession>A0A928VV08</accession>